<evidence type="ECO:0000313" key="4">
    <source>
        <dbReference type="Proteomes" id="UP000593571"/>
    </source>
</evidence>
<sequence>MLGEGGESRFDTNINFLLEEYGIMVNNDAVVRNVYYKYFHPKEALVSNGVLNREISRAAGKAVPGIIDEESSGNNAQALTFVYPFGATLSVMKPAVAVLSTGSVCFPLNRPILAFYHSKVQPFLDTNGYVTFIIGLVKTTISRGISYIFSLVFTAVLLCNVLIIYILLMGVI</sequence>
<accession>A0A7J8DH34</accession>
<dbReference type="GO" id="GO:0042073">
    <property type="term" value="P:intraciliary transport"/>
    <property type="evidence" value="ECO:0007669"/>
    <property type="project" value="TreeGrafter"/>
</dbReference>
<keyword evidence="3" id="KW-0966">Cell projection</keyword>
<dbReference type="GO" id="GO:0060271">
    <property type="term" value="P:cilium assembly"/>
    <property type="evidence" value="ECO:0007669"/>
    <property type="project" value="TreeGrafter"/>
</dbReference>
<dbReference type="PANTHER" id="PTHR12969">
    <property type="entry name" value="NGD5/OSM-6/IFT52"/>
    <property type="match status" value="1"/>
</dbReference>
<feature type="transmembrane region" description="Helical" evidence="1">
    <location>
        <begin position="147"/>
        <end position="168"/>
    </location>
</feature>
<dbReference type="GO" id="GO:0030992">
    <property type="term" value="C:intraciliary transport particle B"/>
    <property type="evidence" value="ECO:0007669"/>
    <property type="project" value="TreeGrafter"/>
</dbReference>
<evidence type="ECO:0000259" key="2">
    <source>
        <dbReference type="Pfam" id="PF23355"/>
    </source>
</evidence>
<feature type="domain" description="IFT52 GIFT" evidence="2">
    <location>
        <begin position="1"/>
        <end position="120"/>
    </location>
</feature>
<dbReference type="Pfam" id="PF23355">
    <property type="entry name" value="IFT52_GIFT"/>
    <property type="match status" value="1"/>
</dbReference>
<dbReference type="Proteomes" id="UP000593571">
    <property type="component" value="Unassembled WGS sequence"/>
</dbReference>
<organism evidence="3 4">
    <name type="scientific">Rousettus aegyptiacus</name>
    <name type="common">Egyptian fruit bat</name>
    <name type="synonym">Pteropus aegyptiacus</name>
    <dbReference type="NCBI Taxonomy" id="9407"/>
    <lineage>
        <taxon>Eukaryota</taxon>
        <taxon>Metazoa</taxon>
        <taxon>Chordata</taxon>
        <taxon>Craniata</taxon>
        <taxon>Vertebrata</taxon>
        <taxon>Euteleostomi</taxon>
        <taxon>Mammalia</taxon>
        <taxon>Eutheria</taxon>
        <taxon>Laurasiatheria</taxon>
        <taxon>Chiroptera</taxon>
        <taxon>Yinpterochiroptera</taxon>
        <taxon>Pteropodoidea</taxon>
        <taxon>Pteropodidae</taxon>
        <taxon>Rousettinae</taxon>
        <taxon>Rousettus</taxon>
    </lineage>
</organism>
<dbReference type="InterPro" id="IPR055458">
    <property type="entry name" value="IFT52_GIFT"/>
</dbReference>
<dbReference type="PANTHER" id="PTHR12969:SF7">
    <property type="entry name" value="INTRAFLAGELLAR TRANSPORT PROTEIN 52 HOMOLOG"/>
    <property type="match status" value="1"/>
</dbReference>
<gene>
    <name evidence="3" type="ORF">HJG63_006610</name>
</gene>
<keyword evidence="3" id="KW-0969">Cilium</keyword>
<dbReference type="InterPro" id="IPR039975">
    <property type="entry name" value="IFT52"/>
</dbReference>
<keyword evidence="4" id="KW-1185">Reference proteome</keyword>
<dbReference type="AlphaFoldDB" id="A0A7J8DH34"/>
<name>A0A7J8DH34_ROUAE</name>
<keyword evidence="1" id="KW-0812">Transmembrane</keyword>
<keyword evidence="3" id="KW-0282">Flagellum</keyword>
<dbReference type="EMBL" id="JACASE010000012">
    <property type="protein sequence ID" value="KAF6422488.1"/>
    <property type="molecule type" value="Genomic_DNA"/>
</dbReference>
<dbReference type="GO" id="GO:0005929">
    <property type="term" value="C:cilium"/>
    <property type="evidence" value="ECO:0007669"/>
    <property type="project" value="TreeGrafter"/>
</dbReference>
<keyword evidence="1" id="KW-0472">Membrane</keyword>
<keyword evidence="1" id="KW-1133">Transmembrane helix</keyword>
<protein>
    <submittedName>
        <fullName evidence="3">Intraflagellar transport 52</fullName>
    </submittedName>
</protein>
<evidence type="ECO:0000256" key="1">
    <source>
        <dbReference type="SAM" id="Phobius"/>
    </source>
</evidence>
<comment type="caution">
    <text evidence="3">The sequence shown here is derived from an EMBL/GenBank/DDBJ whole genome shotgun (WGS) entry which is preliminary data.</text>
</comment>
<reference evidence="3 4" key="1">
    <citation type="journal article" date="2020" name="Nature">
        <title>Six reference-quality genomes reveal evolution of bat adaptations.</title>
        <authorList>
            <person name="Jebb D."/>
            <person name="Huang Z."/>
            <person name="Pippel M."/>
            <person name="Hughes G.M."/>
            <person name="Lavrichenko K."/>
            <person name="Devanna P."/>
            <person name="Winkler S."/>
            <person name="Jermiin L.S."/>
            <person name="Skirmuntt E.C."/>
            <person name="Katzourakis A."/>
            <person name="Burkitt-Gray L."/>
            <person name="Ray D.A."/>
            <person name="Sullivan K.A.M."/>
            <person name="Roscito J.G."/>
            <person name="Kirilenko B.M."/>
            <person name="Davalos L.M."/>
            <person name="Corthals A.P."/>
            <person name="Power M.L."/>
            <person name="Jones G."/>
            <person name="Ransome R.D."/>
            <person name="Dechmann D.K.N."/>
            <person name="Locatelli A.G."/>
            <person name="Puechmaille S.J."/>
            <person name="Fedrigo O."/>
            <person name="Jarvis E.D."/>
            <person name="Hiller M."/>
            <person name="Vernes S.C."/>
            <person name="Myers E.W."/>
            <person name="Teeling E.C."/>
        </authorList>
    </citation>
    <scope>NUCLEOTIDE SEQUENCE [LARGE SCALE GENOMIC DNA]</scope>
    <source>
        <strain evidence="3">MRouAeg1</strain>
        <tissue evidence="3">Muscle</tissue>
    </source>
</reference>
<dbReference type="GO" id="GO:0005814">
    <property type="term" value="C:centriole"/>
    <property type="evidence" value="ECO:0007669"/>
    <property type="project" value="TreeGrafter"/>
</dbReference>
<proteinExistence type="predicted"/>
<evidence type="ECO:0000313" key="3">
    <source>
        <dbReference type="EMBL" id="KAF6422488.1"/>
    </source>
</evidence>